<organism evidence="3 4">
    <name type="scientific">Acetonema longum DSM 6540</name>
    <dbReference type="NCBI Taxonomy" id="1009370"/>
    <lineage>
        <taxon>Bacteria</taxon>
        <taxon>Bacillati</taxon>
        <taxon>Bacillota</taxon>
        <taxon>Negativicutes</taxon>
        <taxon>Acetonemataceae</taxon>
        <taxon>Acetonema</taxon>
    </lineage>
</organism>
<reference evidence="3 4" key="1">
    <citation type="journal article" date="2011" name="EMBO J.">
        <title>Structural diversity of bacterial flagellar motors.</title>
        <authorList>
            <person name="Chen S."/>
            <person name="Beeby M."/>
            <person name="Murphy G.E."/>
            <person name="Leadbetter J.R."/>
            <person name="Hendrixson D.R."/>
            <person name="Briegel A."/>
            <person name="Li Z."/>
            <person name="Shi J."/>
            <person name="Tocheva E.I."/>
            <person name="Muller A."/>
            <person name="Dobro M.J."/>
            <person name="Jensen G.J."/>
        </authorList>
    </citation>
    <scope>NUCLEOTIDE SEQUENCE [LARGE SCALE GENOMIC DNA]</scope>
    <source>
        <strain evidence="3 4">DSM 6540</strain>
    </source>
</reference>
<dbReference type="RefSeq" id="WP_004094342.1">
    <property type="nucleotide sequence ID" value="NZ_AFGF01000054.1"/>
</dbReference>
<evidence type="ECO:0000313" key="4">
    <source>
        <dbReference type="Proteomes" id="UP000003240"/>
    </source>
</evidence>
<dbReference type="EMBL" id="AFGF01000054">
    <property type="protein sequence ID" value="EGO64532.1"/>
    <property type="molecule type" value="Genomic_DNA"/>
</dbReference>
<evidence type="ECO:0000259" key="2">
    <source>
        <dbReference type="Pfam" id="PF13690"/>
    </source>
</evidence>
<gene>
    <name evidence="3" type="ORF">ALO_07663</name>
</gene>
<evidence type="ECO:0000256" key="1">
    <source>
        <dbReference type="ARBA" id="ARBA00022500"/>
    </source>
</evidence>
<dbReference type="Proteomes" id="UP000003240">
    <property type="component" value="Unassembled WGS sequence"/>
</dbReference>
<dbReference type="Gene3D" id="3.40.1550.10">
    <property type="entry name" value="CheC-like"/>
    <property type="match status" value="1"/>
</dbReference>
<dbReference type="CDD" id="cd17906">
    <property type="entry name" value="CheX"/>
    <property type="match status" value="1"/>
</dbReference>
<dbReference type="PANTHER" id="PTHR39452">
    <property type="entry name" value="CHEY-P PHOSPHATASE CHEX"/>
    <property type="match status" value="1"/>
</dbReference>
<dbReference type="InterPro" id="IPR038756">
    <property type="entry name" value="CheX-like"/>
</dbReference>
<dbReference type="AlphaFoldDB" id="F7NHI5"/>
<evidence type="ECO:0000313" key="3">
    <source>
        <dbReference type="EMBL" id="EGO64532.1"/>
    </source>
</evidence>
<feature type="domain" description="Chemotaxis phosphatase CheX-like" evidence="2">
    <location>
        <begin position="42"/>
        <end position="134"/>
    </location>
</feature>
<dbReference type="PANTHER" id="PTHR39452:SF1">
    <property type="entry name" value="CHEY-P PHOSPHATASE CHEX"/>
    <property type="match status" value="1"/>
</dbReference>
<comment type="caution">
    <text evidence="3">The sequence shown here is derived from an EMBL/GenBank/DDBJ whole genome shotgun (WGS) entry which is preliminary data.</text>
</comment>
<dbReference type="STRING" id="1009370.ALO_07663"/>
<accession>F7NHI5</accession>
<name>F7NHI5_9FIRM</name>
<dbReference type="SUPFAM" id="SSF103039">
    <property type="entry name" value="CheC-like"/>
    <property type="match status" value="1"/>
</dbReference>
<dbReference type="Pfam" id="PF13690">
    <property type="entry name" value="CheX"/>
    <property type="match status" value="1"/>
</dbReference>
<dbReference type="OrthoDB" id="9788100at2"/>
<sequence length="153" mass="16270">MEMGVVSPFTEAVAGVLQRFGMQQVEVGEPRTEEGLLRSQEVTALVGLTKNVKGNVAYSMSEGMAKSIASLMMSGMPVNELDAMAQSAVAEMANMVTAHAATGLEKLGYSVDITTPSLVMGDGMMVRLTHLKTHVFPVKTEKGIMDVSVGLEF</sequence>
<protein>
    <submittedName>
        <fullName evidence="3">CheX protein (Uncharacterized ORF in chemotaxis operon)</fullName>
    </submittedName>
</protein>
<dbReference type="InterPro" id="IPR028051">
    <property type="entry name" value="CheX-like_dom"/>
</dbReference>
<proteinExistence type="predicted"/>
<dbReference type="InterPro" id="IPR028976">
    <property type="entry name" value="CheC-like_sf"/>
</dbReference>
<dbReference type="GO" id="GO:0006935">
    <property type="term" value="P:chemotaxis"/>
    <property type="evidence" value="ECO:0007669"/>
    <property type="project" value="UniProtKB-KW"/>
</dbReference>
<keyword evidence="1" id="KW-0145">Chemotaxis</keyword>
<keyword evidence="4" id="KW-1185">Reference proteome</keyword>
<dbReference type="eggNOG" id="COG1406">
    <property type="taxonomic scope" value="Bacteria"/>
</dbReference>